<gene>
    <name evidence="2" type="ORF">HNP82_000903</name>
</gene>
<dbReference type="SMART" id="SM00849">
    <property type="entry name" value="Lactamase_B"/>
    <property type="match status" value="1"/>
</dbReference>
<evidence type="ECO:0000313" key="2">
    <source>
        <dbReference type="EMBL" id="MBB5263805.1"/>
    </source>
</evidence>
<dbReference type="InterPro" id="IPR052533">
    <property type="entry name" value="WalJ/YycJ-like"/>
</dbReference>
<protein>
    <submittedName>
        <fullName evidence="2">Phosphoribosyl 1,2-cyclic phosphodiesterase</fullName>
    </submittedName>
</protein>
<sequence>MYFGTIASGSSGNCLYVGTDTTHVLVDAGISCKRILAGLDSFGVDSRDIQAILVTHEHSDHISGLGVLSRKLNVPVYATHETILEIHRCKSLGDLSKSEFYVIEAERPFKIGDIRVEAFSIPHDAADPVSYTFENAGFKIGMVTDLGCFDDGIVHNLENSDLLYVEANHDIRMLQAGPYPYPLKQRILGSRGHLCNEMTGRLVALLHNDRLKHVILGHLSKENNYPDLALETVLLEAFGGRETSDCPDVFVAPRDQASSLVTL</sequence>
<dbReference type="InterPro" id="IPR001279">
    <property type="entry name" value="Metallo-B-lactamas"/>
</dbReference>
<accession>A0A7W8H8V2</accession>
<comment type="caution">
    <text evidence="2">The sequence shown here is derived from an EMBL/GenBank/DDBJ whole genome shotgun (WGS) entry which is preliminary data.</text>
</comment>
<dbReference type="RefSeq" id="WP_183771921.1">
    <property type="nucleotide sequence ID" value="NZ_CAWVEG010000077.1"/>
</dbReference>
<dbReference type="EMBL" id="JACHFW010000002">
    <property type="protein sequence ID" value="MBB5263805.1"/>
    <property type="molecule type" value="Genomic_DNA"/>
</dbReference>
<dbReference type="PANTHER" id="PTHR47619">
    <property type="entry name" value="METALLO-HYDROLASE YYCJ-RELATED"/>
    <property type="match status" value="1"/>
</dbReference>
<dbReference type="PANTHER" id="PTHR47619:SF1">
    <property type="entry name" value="EXODEOXYRIBONUCLEASE WALJ"/>
    <property type="match status" value="1"/>
</dbReference>
<evidence type="ECO:0000259" key="1">
    <source>
        <dbReference type="SMART" id="SM00849"/>
    </source>
</evidence>
<dbReference type="AlphaFoldDB" id="A0A7W8H8V2"/>
<keyword evidence="3" id="KW-1185">Reference proteome</keyword>
<proteinExistence type="predicted"/>
<name>A0A7W8H8V2_9FIRM</name>
<reference evidence="2 3" key="1">
    <citation type="submission" date="2020-08" db="EMBL/GenBank/DDBJ databases">
        <title>Genomic Encyclopedia of Type Strains, Phase IV (KMG-IV): sequencing the most valuable type-strain genomes for metagenomic binning, comparative biology and taxonomic classification.</title>
        <authorList>
            <person name="Goeker M."/>
        </authorList>
    </citation>
    <scope>NUCLEOTIDE SEQUENCE [LARGE SCALE GENOMIC DNA]</scope>
    <source>
        <strain evidence="2 3">DSM 106146</strain>
    </source>
</reference>
<dbReference type="Proteomes" id="UP000543642">
    <property type="component" value="Unassembled WGS sequence"/>
</dbReference>
<dbReference type="Gene3D" id="3.60.15.10">
    <property type="entry name" value="Ribonuclease Z/Hydroxyacylglutathione hydrolase-like"/>
    <property type="match status" value="1"/>
</dbReference>
<organism evidence="2 3">
    <name type="scientific">Catenibacillus scindens</name>
    <dbReference type="NCBI Taxonomy" id="673271"/>
    <lineage>
        <taxon>Bacteria</taxon>
        <taxon>Bacillati</taxon>
        <taxon>Bacillota</taxon>
        <taxon>Clostridia</taxon>
        <taxon>Lachnospirales</taxon>
        <taxon>Lachnospiraceae</taxon>
        <taxon>Catenibacillus</taxon>
    </lineage>
</organism>
<dbReference type="SUPFAM" id="SSF56281">
    <property type="entry name" value="Metallo-hydrolase/oxidoreductase"/>
    <property type="match status" value="1"/>
</dbReference>
<feature type="domain" description="Metallo-beta-lactamase" evidence="1">
    <location>
        <begin position="11"/>
        <end position="193"/>
    </location>
</feature>
<dbReference type="InterPro" id="IPR036866">
    <property type="entry name" value="RibonucZ/Hydroxyglut_hydro"/>
</dbReference>
<dbReference type="Pfam" id="PF12706">
    <property type="entry name" value="Lactamase_B_2"/>
    <property type="match status" value="1"/>
</dbReference>
<evidence type="ECO:0000313" key="3">
    <source>
        <dbReference type="Proteomes" id="UP000543642"/>
    </source>
</evidence>